<proteinExistence type="predicted"/>
<dbReference type="EMBL" id="SRSO01000009">
    <property type="protein sequence ID" value="TGV03038.1"/>
    <property type="molecule type" value="Genomic_DNA"/>
</dbReference>
<feature type="compositionally biased region" description="Low complexity" evidence="1">
    <location>
        <begin position="157"/>
        <end position="167"/>
    </location>
</feature>
<evidence type="ECO:0000313" key="2">
    <source>
        <dbReference type="EMBL" id="TGV03038.1"/>
    </source>
</evidence>
<dbReference type="RefSeq" id="WP_135876779.1">
    <property type="nucleotide sequence ID" value="NZ_SRSO01000009.1"/>
</dbReference>
<keyword evidence="3" id="KW-1185">Reference proteome</keyword>
<comment type="caution">
    <text evidence="2">The sequence shown here is derived from an EMBL/GenBank/DDBJ whole genome shotgun (WGS) entry which is preliminary data.</text>
</comment>
<reference evidence="2 3" key="1">
    <citation type="submission" date="2019-04" db="EMBL/GenBank/DDBJ databases">
        <authorList>
            <person name="Liu A."/>
        </authorList>
    </citation>
    <scope>NUCLEOTIDE SEQUENCE [LARGE SCALE GENOMIC DNA]</scope>
    <source>
        <strain evidence="2 3">RZ03</strain>
    </source>
</reference>
<organism evidence="2 3">
    <name type="scientific">Flavivirga rizhaonensis</name>
    <dbReference type="NCBI Taxonomy" id="2559571"/>
    <lineage>
        <taxon>Bacteria</taxon>
        <taxon>Pseudomonadati</taxon>
        <taxon>Bacteroidota</taxon>
        <taxon>Flavobacteriia</taxon>
        <taxon>Flavobacteriales</taxon>
        <taxon>Flavobacteriaceae</taxon>
        <taxon>Flavivirga</taxon>
    </lineage>
</organism>
<evidence type="ECO:0000313" key="3">
    <source>
        <dbReference type="Proteomes" id="UP000307602"/>
    </source>
</evidence>
<feature type="region of interest" description="Disordered" evidence="1">
    <location>
        <begin position="148"/>
        <end position="167"/>
    </location>
</feature>
<evidence type="ECO:0000256" key="1">
    <source>
        <dbReference type="SAM" id="MobiDB-lite"/>
    </source>
</evidence>
<gene>
    <name evidence="2" type="ORF">EM932_08625</name>
</gene>
<dbReference type="Proteomes" id="UP000307602">
    <property type="component" value="Unassembled WGS sequence"/>
</dbReference>
<name>A0A4S1DZJ3_9FLAO</name>
<protein>
    <submittedName>
        <fullName evidence="2">Uncharacterized protein</fullName>
    </submittedName>
</protein>
<sequence length="167" mass="19550">MKQWQKLPVFQKAMEIQKLVDYIVKSVEKTDIDFEQEIQAEMIENNINYMRKNSLIIPAKIAGASGEEMLYDIKMENAALIRKAARDLITDASGIEMHGFKDTEYLDLLRTEIETFRILFAEWVKTFDPWNYNIDRWGLFNPPGINYDDKDPDDDIPYNPDDTFGDL</sequence>
<accession>A0A4S1DZJ3</accession>
<dbReference type="AlphaFoldDB" id="A0A4S1DZJ3"/>
<dbReference type="OrthoDB" id="893100at2"/>